<dbReference type="GeneID" id="54412323"/>
<keyword evidence="2" id="KW-0472">Membrane</keyword>
<feature type="signal peptide" evidence="3">
    <location>
        <begin position="1"/>
        <end position="23"/>
    </location>
</feature>
<keyword evidence="5" id="KW-1185">Reference proteome</keyword>
<dbReference type="EMBL" id="ML977519">
    <property type="protein sequence ID" value="KAF2124557.1"/>
    <property type="molecule type" value="Genomic_DNA"/>
</dbReference>
<keyword evidence="2" id="KW-0812">Transmembrane</keyword>
<evidence type="ECO:0000256" key="3">
    <source>
        <dbReference type="SAM" id="SignalP"/>
    </source>
</evidence>
<feature type="transmembrane region" description="Helical" evidence="2">
    <location>
        <begin position="186"/>
        <end position="208"/>
    </location>
</feature>
<feature type="region of interest" description="Disordered" evidence="1">
    <location>
        <begin position="163"/>
        <end position="183"/>
    </location>
</feature>
<gene>
    <name evidence="4" type="ORF">P153DRAFT_401160</name>
</gene>
<evidence type="ECO:0000256" key="2">
    <source>
        <dbReference type="SAM" id="Phobius"/>
    </source>
</evidence>
<dbReference type="Proteomes" id="UP000799771">
    <property type="component" value="Unassembled WGS sequence"/>
</dbReference>
<dbReference type="AlphaFoldDB" id="A0A6A6A0R8"/>
<accession>A0A6A6A0R8</accession>
<keyword evidence="2" id="KW-1133">Transmembrane helix</keyword>
<dbReference type="RefSeq" id="XP_033518950.1">
    <property type="nucleotide sequence ID" value="XM_033671891.1"/>
</dbReference>
<name>A0A6A6A0R8_9PLEO</name>
<evidence type="ECO:0000313" key="5">
    <source>
        <dbReference type="Proteomes" id="UP000799771"/>
    </source>
</evidence>
<sequence length="322" mass="33700">MTGPLPIALLSAVAWAKLALGNAVPLVPADPTITTAAMLPRQNANNWIGWVEESGTWVSSVCDPGNTWYQNGQYAQCCPETNQACNAPTACVSGSQIYPFPSFATTTTVACTSNYNDTRMSICNTVFIFESFGDSNPKTDIVCGSESQNWSYYRKIPASATEAKTTQSSAAGSTTPSSSTSSSKTWIAGAVAGPVIGLALIALIFFCLRRRKAKKASAASAQGSATMATVDPSRPPPGVGGYTDAKPQFTTEQQGYYPPQQGFAETSASPPPQFVAPVTKYAYAPGAPELGGHQTMGAYAGHTPELAGQVHTAQPSELSGMR</sequence>
<evidence type="ECO:0000313" key="4">
    <source>
        <dbReference type="EMBL" id="KAF2124557.1"/>
    </source>
</evidence>
<proteinExistence type="predicted"/>
<protein>
    <recommendedName>
        <fullName evidence="6">Mid2 domain-containing protein</fullName>
    </recommendedName>
</protein>
<dbReference type="OrthoDB" id="3557178at2759"/>
<feature type="chain" id="PRO_5025437971" description="Mid2 domain-containing protein" evidence="3">
    <location>
        <begin position="24"/>
        <end position="322"/>
    </location>
</feature>
<organism evidence="4 5">
    <name type="scientific">Dothidotthia symphoricarpi CBS 119687</name>
    <dbReference type="NCBI Taxonomy" id="1392245"/>
    <lineage>
        <taxon>Eukaryota</taxon>
        <taxon>Fungi</taxon>
        <taxon>Dikarya</taxon>
        <taxon>Ascomycota</taxon>
        <taxon>Pezizomycotina</taxon>
        <taxon>Dothideomycetes</taxon>
        <taxon>Pleosporomycetidae</taxon>
        <taxon>Pleosporales</taxon>
        <taxon>Dothidotthiaceae</taxon>
        <taxon>Dothidotthia</taxon>
    </lineage>
</organism>
<evidence type="ECO:0000256" key="1">
    <source>
        <dbReference type="SAM" id="MobiDB-lite"/>
    </source>
</evidence>
<reference evidence="4" key="1">
    <citation type="journal article" date="2020" name="Stud. Mycol.">
        <title>101 Dothideomycetes genomes: a test case for predicting lifestyles and emergence of pathogens.</title>
        <authorList>
            <person name="Haridas S."/>
            <person name="Albert R."/>
            <person name="Binder M."/>
            <person name="Bloem J."/>
            <person name="Labutti K."/>
            <person name="Salamov A."/>
            <person name="Andreopoulos B."/>
            <person name="Baker S."/>
            <person name="Barry K."/>
            <person name="Bills G."/>
            <person name="Bluhm B."/>
            <person name="Cannon C."/>
            <person name="Castanera R."/>
            <person name="Culley D."/>
            <person name="Daum C."/>
            <person name="Ezra D."/>
            <person name="Gonzalez J."/>
            <person name="Henrissat B."/>
            <person name="Kuo A."/>
            <person name="Liang C."/>
            <person name="Lipzen A."/>
            <person name="Lutzoni F."/>
            <person name="Magnuson J."/>
            <person name="Mondo S."/>
            <person name="Nolan M."/>
            <person name="Ohm R."/>
            <person name="Pangilinan J."/>
            <person name="Park H.-J."/>
            <person name="Ramirez L."/>
            <person name="Alfaro M."/>
            <person name="Sun H."/>
            <person name="Tritt A."/>
            <person name="Yoshinaga Y."/>
            <person name="Zwiers L.-H."/>
            <person name="Turgeon B."/>
            <person name="Goodwin S."/>
            <person name="Spatafora J."/>
            <person name="Crous P."/>
            <person name="Grigoriev I."/>
        </authorList>
    </citation>
    <scope>NUCLEOTIDE SEQUENCE</scope>
    <source>
        <strain evidence="4">CBS 119687</strain>
    </source>
</reference>
<keyword evidence="3" id="KW-0732">Signal</keyword>
<evidence type="ECO:0008006" key="6">
    <source>
        <dbReference type="Google" id="ProtNLM"/>
    </source>
</evidence>